<keyword evidence="2" id="KW-1185">Reference proteome</keyword>
<dbReference type="PANTHER" id="PTHR21310">
    <property type="entry name" value="AMINOGLYCOSIDE PHOSPHOTRANSFERASE-RELATED-RELATED"/>
    <property type="match status" value="1"/>
</dbReference>
<sequence>MDRIHPEGNECHEHFAAWLQVLSQQLPVLALRLTSQRWPGHTVTDVSNLTTSSSTVRCSVAFEDGTRVLLRFPFPGGSHMCAEKLSNEVSVMRYLARTTIIPVPTVFGAGTWDCGPYIITDFIEGIPLSKRLKPSLPNAKRDLERAYHCISQVMLELSKQTFPRIGALVQSLDGKWSVAKRALTATIDDLVQADNPPHSPILNKTFASASEYFTDIATQQVRHLRYQCHKGLLEKHHLKGKYIARCMFRRIARSLETEPGPFRLYCDDFGPSSVLVLSGDNVDFSVTAVTNWESTYVAPNEFTYTAPWWLLFQAAEGWEEDLRRFKNKCNPCLDMFLRVLRTCEDTEIHKGELESSQRLSNRMVDSLDNGLFWFCLAVRKTYILDDIYWTFLDERYFGPLGSLDDRLELLSVDEVDELNELCGDGNGRGKREDCQI</sequence>
<protein>
    <recommendedName>
        <fullName evidence="3">Aminoglycoside phosphotransferase domain-containing protein</fullName>
    </recommendedName>
</protein>
<evidence type="ECO:0000313" key="2">
    <source>
        <dbReference type="Proteomes" id="UP000654913"/>
    </source>
</evidence>
<dbReference type="RefSeq" id="XP_041549381.1">
    <property type="nucleotide sequence ID" value="XM_041697596.1"/>
</dbReference>
<proteinExistence type="predicted"/>
<name>A0A7R8AGC1_9EURO</name>
<dbReference type="OrthoDB" id="5412996at2759"/>
<dbReference type="InterPro" id="IPR011009">
    <property type="entry name" value="Kinase-like_dom_sf"/>
</dbReference>
<dbReference type="GeneID" id="64967192"/>
<dbReference type="InterPro" id="IPR051678">
    <property type="entry name" value="AGP_Transferase"/>
</dbReference>
<dbReference type="PANTHER" id="PTHR21310:SF37">
    <property type="entry name" value="AMINOGLYCOSIDE PHOSPHOTRANSFERASE DOMAIN-CONTAINING PROTEIN"/>
    <property type="match status" value="1"/>
</dbReference>
<evidence type="ECO:0008006" key="3">
    <source>
        <dbReference type="Google" id="ProtNLM"/>
    </source>
</evidence>
<dbReference type="AlphaFoldDB" id="A0A7R8AGC1"/>
<dbReference type="KEGG" id="apuu:APUU_10015S"/>
<accession>A0A7R8AGC1</accession>
<organism evidence="1 2">
    <name type="scientific">Aspergillus puulaauensis</name>
    <dbReference type="NCBI Taxonomy" id="1220207"/>
    <lineage>
        <taxon>Eukaryota</taxon>
        <taxon>Fungi</taxon>
        <taxon>Dikarya</taxon>
        <taxon>Ascomycota</taxon>
        <taxon>Pezizomycotina</taxon>
        <taxon>Eurotiomycetes</taxon>
        <taxon>Eurotiomycetidae</taxon>
        <taxon>Eurotiales</taxon>
        <taxon>Aspergillaceae</taxon>
        <taxon>Aspergillus</taxon>
    </lineage>
</organism>
<reference evidence="1" key="1">
    <citation type="submission" date="2021-01" db="EMBL/GenBank/DDBJ databases">
        <authorList>
            <consortium name="Aspergillus puulaauensis MK2 genome sequencing consortium"/>
            <person name="Kazuki M."/>
            <person name="Futagami T."/>
        </authorList>
    </citation>
    <scope>NUCLEOTIDE SEQUENCE</scope>
    <source>
        <strain evidence="1">MK2</strain>
    </source>
</reference>
<gene>
    <name evidence="1" type="ORF">APUU_10015S</name>
</gene>
<dbReference type="EMBL" id="AP024443">
    <property type="protein sequence ID" value="BCS17187.1"/>
    <property type="molecule type" value="Genomic_DNA"/>
</dbReference>
<reference evidence="1" key="2">
    <citation type="submission" date="2021-02" db="EMBL/GenBank/DDBJ databases">
        <title>Aspergillus puulaauensis MK2 genome sequence.</title>
        <authorList>
            <person name="Futagami T."/>
            <person name="Mori K."/>
            <person name="Kadooka C."/>
            <person name="Tanaka T."/>
        </authorList>
    </citation>
    <scope>NUCLEOTIDE SEQUENCE</scope>
    <source>
        <strain evidence="1">MK2</strain>
    </source>
</reference>
<dbReference type="SUPFAM" id="SSF56112">
    <property type="entry name" value="Protein kinase-like (PK-like)"/>
    <property type="match status" value="1"/>
</dbReference>
<dbReference type="Proteomes" id="UP000654913">
    <property type="component" value="Chromosome 1"/>
</dbReference>
<evidence type="ECO:0000313" key="1">
    <source>
        <dbReference type="EMBL" id="BCS17187.1"/>
    </source>
</evidence>